<dbReference type="Pfam" id="PF13439">
    <property type="entry name" value="Glyco_transf_4"/>
    <property type="match status" value="1"/>
</dbReference>
<dbReference type="PANTHER" id="PTHR46401:SF2">
    <property type="entry name" value="GLYCOSYLTRANSFERASE WBBK-RELATED"/>
    <property type="match status" value="1"/>
</dbReference>
<evidence type="ECO:0000313" key="5">
    <source>
        <dbReference type="Proteomes" id="UP001179600"/>
    </source>
</evidence>
<protein>
    <submittedName>
        <fullName evidence="4">Glycosyltransferase family 4 protein</fullName>
    </submittedName>
</protein>
<dbReference type="EMBL" id="CP116507">
    <property type="protein sequence ID" value="WCG22708.1"/>
    <property type="molecule type" value="Genomic_DNA"/>
</dbReference>
<accession>A0AAE9XEI6</accession>
<reference evidence="4" key="1">
    <citation type="submission" date="2023-01" db="EMBL/GenBank/DDBJ databases">
        <title>Oxazolidinone resistance genes in florfenicol resistant enterococci from beef cattle and veal calves at slaughter.</title>
        <authorList>
            <person name="Biggel M."/>
        </authorList>
    </citation>
    <scope>NUCLEOTIDE SEQUENCE</scope>
    <source>
        <strain evidence="4">K204-1</strain>
    </source>
</reference>
<dbReference type="Proteomes" id="UP001179600">
    <property type="component" value="Chromosome"/>
</dbReference>
<dbReference type="AlphaFoldDB" id="A0AAE9XEI6"/>
<evidence type="ECO:0000259" key="3">
    <source>
        <dbReference type="Pfam" id="PF13439"/>
    </source>
</evidence>
<dbReference type="Gene3D" id="3.40.50.2000">
    <property type="entry name" value="Glycogen Phosphorylase B"/>
    <property type="match status" value="2"/>
</dbReference>
<dbReference type="InterPro" id="IPR001296">
    <property type="entry name" value="Glyco_trans_1"/>
</dbReference>
<evidence type="ECO:0000256" key="1">
    <source>
        <dbReference type="ARBA" id="ARBA00022679"/>
    </source>
</evidence>
<dbReference type="Pfam" id="PF00534">
    <property type="entry name" value="Glycos_transf_1"/>
    <property type="match status" value="1"/>
</dbReference>
<name>A0AAE9XEI6_9ENTE</name>
<dbReference type="SUPFAM" id="SSF53756">
    <property type="entry name" value="UDP-Glycosyltransferase/glycogen phosphorylase"/>
    <property type="match status" value="1"/>
</dbReference>
<dbReference type="GO" id="GO:0016757">
    <property type="term" value="F:glycosyltransferase activity"/>
    <property type="evidence" value="ECO:0007669"/>
    <property type="project" value="InterPro"/>
</dbReference>
<sequence>MSEKIMFVANLFPSDITPYFGTFVKNSYDGFKENGYNIDSVVMTKENRSMKYYLIFYWNILKLVKKNNYKFIYIHYISHSALPFVLIKKKSPIILNVHGTDVQPTNKIQKILLFLITPVIKKACLIVTPSYDYKKMMIEQYKLNPENVFVSPSGGIDRKTFKLRIPLKAKINKNEELVIGYVSRIEKLKGWRTFIKLVKELENEKIKFKIVGSGSEIKEMWNYIDELKISHEIIEYSPAMSQKNLSKLFNEIDCLIFPSLKESLGLIGLEALSCGCTVIGSNITGINSYIDHRQNGYLFEKNNVEELKTYTLEYMNQSYFKRKLMMENGIKTAQKYDTEKITAELINRIRSIE</sequence>
<evidence type="ECO:0000259" key="2">
    <source>
        <dbReference type="Pfam" id="PF00534"/>
    </source>
</evidence>
<dbReference type="InterPro" id="IPR028098">
    <property type="entry name" value="Glyco_trans_4-like_N"/>
</dbReference>
<feature type="domain" description="Glycosyltransferase subfamily 4-like N-terminal" evidence="3">
    <location>
        <begin position="45"/>
        <end position="154"/>
    </location>
</feature>
<evidence type="ECO:0000313" key="4">
    <source>
        <dbReference type="EMBL" id="WCG22708.1"/>
    </source>
</evidence>
<proteinExistence type="predicted"/>
<dbReference type="CDD" id="cd03801">
    <property type="entry name" value="GT4_PimA-like"/>
    <property type="match status" value="1"/>
</dbReference>
<keyword evidence="1" id="KW-0808">Transferase</keyword>
<dbReference type="RefSeq" id="WP_272163349.1">
    <property type="nucleotide sequence ID" value="NZ_CP116507.1"/>
</dbReference>
<dbReference type="PANTHER" id="PTHR46401">
    <property type="entry name" value="GLYCOSYLTRANSFERASE WBBK-RELATED"/>
    <property type="match status" value="1"/>
</dbReference>
<dbReference type="GO" id="GO:0009103">
    <property type="term" value="P:lipopolysaccharide biosynthetic process"/>
    <property type="evidence" value="ECO:0007669"/>
    <property type="project" value="TreeGrafter"/>
</dbReference>
<organism evidence="4 5">
    <name type="scientific">Vagococcus lutrae</name>
    <dbReference type="NCBI Taxonomy" id="81947"/>
    <lineage>
        <taxon>Bacteria</taxon>
        <taxon>Bacillati</taxon>
        <taxon>Bacillota</taxon>
        <taxon>Bacilli</taxon>
        <taxon>Lactobacillales</taxon>
        <taxon>Enterococcaceae</taxon>
        <taxon>Vagococcus</taxon>
    </lineage>
</organism>
<feature type="domain" description="Glycosyl transferase family 1" evidence="2">
    <location>
        <begin position="169"/>
        <end position="330"/>
    </location>
</feature>
<gene>
    <name evidence="4" type="ORF">PML95_00115</name>
</gene>